<dbReference type="EMBL" id="CAUOFW020004415">
    <property type="protein sequence ID" value="CAK9165590.1"/>
    <property type="molecule type" value="Genomic_DNA"/>
</dbReference>
<protein>
    <recommendedName>
        <fullName evidence="2">non-specific serine/threonine protein kinase</fullName>
        <ecNumber evidence="2">2.7.11.1</ecNumber>
    </recommendedName>
</protein>
<evidence type="ECO:0000256" key="6">
    <source>
        <dbReference type="ARBA" id="ARBA00022741"/>
    </source>
</evidence>
<dbReference type="GO" id="GO:0005524">
    <property type="term" value="F:ATP binding"/>
    <property type="evidence" value="ECO:0007669"/>
    <property type="project" value="UniProtKB-UniRule"/>
</dbReference>
<dbReference type="Gene3D" id="3.30.200.20">
    <property type="entry name" value="Phosphorylase Kinase, domain 1"/>
    <property type="match status" value="1"/>
</dbReference>
<keyword evidence="4" id="KW-0808">Transferase</keyword>
<dbReference type="InterPro" id="IPR017441">
    <property type="entry name" value="Protein_kinase_ATP_BS"/>
</dbReference>
<keyword evidence="5" id="KW-0812">Transmembrane</keyword>
<evidence type="ECO:0000313" key="12">
    <source>
        <dbReference type="EMBL" id="CAK9165590.1"/>
    </source>
</evidence>
<keyword evidence="9" id="KW-1133">Transmembrane helix</keyword>
<dbReference type="AlphaFoldDB" id="A0ABC8T871"/>
<evidence type="ECO:0000256" key="3">
    <source>
        <dbReference type="ARBA" id="ARBA00022553"/>
    </source>
</evidence>
<feature type="non-terminal residue" evidence="12">
    <location>
        <position position="1"/>
    </location>
</feature>
<sequence length="188" mass="20694">RKAVKKVSGDCFFSESHRIEKSRRASDILPVSQIPTVSKDIKEIRVDQNLANNFVGYDDKSSYKDSDTLLVHSSIEKAKNLDSSSQSGSFNYLEKDGVGLESGEKGSNGTINMYQPSSHPISVSSPLSGLPEFSRLGWGHWFTLRDLETATSRFSKDNIIGEGGYGVVYRGHLINGIPVAVKRLLNNL</sequence>
<proteinExistence type="predicted"/>
<feature type="binding site" evidence="11">
    <location>
        <position position="182"/>
    </location>
    <ligand>
        <name>ATP</name>
        <dbReference type="ChEBI" id="CHEBI:30616"/>
    </ligand>
</feature>
<organism evidence="12 13">
    <name type="scientific">Ilex paraguariensis</name>
    <name type="common">yerba mate</name>
    <dbReference type="NCBI Taxonomy" id="185542"/>
    <lineage>
        <taxon>Eukaryota</taxon>
        <taxon>Viridiplantae</taxon>
        <taxon>Streptophyta</taxon>
        <taxon>Embryophyta</taxon>
        <taxon>Tracheophyta</taxon>
        <taxon>Spermatophyta</taxon>
        <taxon>Magnoliopsida</taxon>
        <taxon>eudicotyledons</taxon>
        <taxon>Gunneridae</taxon>
        <taxon>Pentapetalae</taxon>
        <taxon>asterids</taxon>
        <taxon>campanulids</taxon>
        <taxon>Aquifoliales</taxon>
        <taxon>Aquifoliaceae</taxon>
        <taxon>Ilex</taxon>
    </lineage>
</organism>
<accession>A0ABC8T871</accession>
<dbReference type="PROSITE" id="PS00107">
    <property type="entry name" value="PROTEIN_KINASE_ATP"/>
    <property type="match status" value="1"/>
</dbReference>
<reference evidence="12 13" key="1">
    <citation type="submission" date="2024-02" db="EMBL/GenBank/DDBJ databases">
        <authorList>
            <person name="Vignale AGUSTIN F."/>
            <person name="Sosa J E."/>
            <person name="Modenutti C."/>
        </authorList>
    </citation>
    <scope>NUCLEOTIDE SEQUENCE [LARGE SCALE GENOMIC DNA]</scope>
</reference>
<dbReference type="Proteomes" id="UP001642360">
    <property type="component" value="Unassembled WGS sequence"/>
</dbReference>
<evidence type="ECO:0000256" key="9">
    <source>
        <dbReference type="ARBA" id="ARBA00022989"/>
    </source>
</evidence>
<comment type="subcellular location">
    <subcellularLocation>
        <location evidence="1">Membrane</location>
        <topology evidence="1">Single-pass membrane protein</topology>
    </subcellularLocation>
</comment>
<dbReference type="SUPFAM" id="SSF56112">
    <property type="entry name" value="Protein kinase-like (PK-like)"/>
    <property type="match status" value="1"/>
</dbReference>
<evidence type="ECO:0000256" key="5">
    <source>
        <dbReference type="ARBA" id="ARBA00022692"/>
    </source>
</evidence>
<dbReference type="GO" id="GO:0004674">
    <property type="term" value="F:protein serine/threonine kinase activity"/>
    <property type="evidence" value="ECO:0007669"/>
    <property type="project" value="UniProtKB-EC"/>
</dbReference>
<dbReference type="EC" id="2.7.11.1" evidence="2"/>
<keyword evidence="8 11" id="KW-0067">ATP-binding</keyword>
<evidence type="ECO:0000313" key="13">
    <source>
        <dbReference type="Proteomes" id="UP001642360"/>
    </source>
</evidence>
<keyword evidence="6 11" id="KW-0547">Nucleotide-binding</keyword>
<dbReference type="InterPro" id="IPR052232">
    <property type="entry name" value="RLK_Ser/Thr-Kinase"/>
</dbReference>
<evidence type="ECO:0000256" key="8">
    <source>
        <dbReference type="ARBA" id="ARBA00022840"/>
    </source>
</evidence>
<dbReference type="InterPro" id="IPR011009">
    <property type="entry name" value="Kinase-like_dom_sf"/>
</dbReference>
<evidence type="ECO:0000256" key="4">
    <source>
        <dbReference type="ARBA" id="ARBA00022679"/>
    </source>
</evidence>
<keyword evidence="3" id="KW-0597">Phosphoprotein</keyword>
<evidence type="ECO:0000256" key="1">
    <source>
        <dbReference type="ARBA" id="ARBA00004167"/>
    </source>
</evidence>
<dbReference type="PANTHER" id="PTHR47984:SF14">
    <property type="entry name" value="OS01G0323000 PROTEIN"/>
    <property type="match status" value="1"/>
</dbReference>
<gene>
    <name evidence="12" type="ORF">ILEXP_LOCUS34759</name>
</gene>
<keyword evidence="13" id="KW-1185">Reference proteome</keyword>
<evidence type="ECO:0000256" key="11">
    <source>
        <dbReference type="PROSITE-ProRule" id="PRU10141"/>
    </source>
</evidence>
<name>A0ABC8T871_9AQUA</name>
<keyword evidence="7" id="KW-0418">Kinase</keyword>
<evidence type="ECO:0000256" key="10">
    <source>
        <dbReference type="ARBA" id="ARBA00023136"/>
    </source>
</evidence>
<comment type="caution">
    <text evidence="12">The sequence shown here is derived from an EMBL/GenBank/DDBJ whole genome shotgun (WGS) entry which is preliminary data.</text>
</comment>
<dbReference type="GO" id="GO:0016020">
    <property type="term" value="C:membrane"/>
    <property type="evidence" value="ECO:0007669"/>
    <property type="project" value="UniProtKB-SubCell"/>
</dbReference>
<keyword evidence="10" id="KW-0472">Membrane</keyword>
<evidence type="ECO:0000256" key="2">
    <source>
        <dbReference type="ARBA" id="ARBA00012513"/>
    </source>
</evidence>
<evidence type="ECO:0000256" key="7">
    <source>
        <dbReference type="ARBA" id="ARBA00022777"/>
    </source>
</evidence>
<dbReference type="PANTHER" id="PTHR47984">
    <property type="entry name" value="OS01G0323000 PROTEIN"/>
    <property type="match status" value="1"/>
</dbReference>